<organism evidence="1 2">
    <name type="scientific">Akanthomyces muscarius</name>
    <name type="common">Entomopathogenic fungus</name>
    <name type="synonym">Lecanicillium muscarium</name>
    <dbReference type="NCBI Taxonomy" id="2231603"/>
    <lineage>
        <taxon>Eukaryota</taxon>
        <taxon>Fungi</taxon>
        <taxon>Dikarya</taxon>
        <taxon>Ascomycota</taxon>
        <taxon>Pezizomycotina</taxon>
        <taxon>Sordariomycetes</taxon>
        <taxon>Hypocreomycetidae</taxon>
        <taxon>Hypocreales</taxon>
        <taxon>Cordycipitaceae</taxon>
        <taxon>Akanthomyces</taxon>
    </lineage>
</organism>
<keyword evidence="2" id="KW-1185">Reference proteome</keyword>
<dbReference type="InterPro" id="IPR053175">
    <property type="entry name" value="DHMBA_Reg_Transcription_Factor"/>
</dbReference>
<dbReference type="GeneID" id="80891852"/>
<dbReference type="KEGG" id="amus:LMH87_004693"/>
<dbReference type="EMBL" id="JAJHUN010000011">
    <property type="protein sequence ID" value="KAJ4145861.1"/>
    <property type="molecule type" value="Genomic_DNA"/>
</dbReference>
<dbReference type="AlphaFoldDB" id="A0A9W8UHA0"/>
<evidence type="ECO:0000313" key="1">
    <source>
        <dbReference type="EMBL" id="KAJ4145861.1"/>
    </source>
</evidence>
<reference evidence="1" key="1">
    <citation type="journal article" date="2023" name="Access Microbiol">
        <title>De-novo genome assembly for Akanthomyces muscarius, a biocontrol agent of insect agricultural pests.</title>
        <authorList>
            <person name="Erdos Z."/>
            <person name="Studholme D.J."/>
            <person name="Raymond B."/>
            <person name="Sharma M."/>
        </authorList>
    </citation>
    <scope>NUCLEOTIDE SEQUENCE</scope>
    <source>
        <strain evidence="1">Ve6</strain>
    </source>
</reference>
<dbReference type="RefSeq" id="XP_056049531.1">
    <property type="nucleotide sequence ID" value="XM_056195953.1"/>
</dbReference>
<gene>
    <name evidence="1" type="ORF">LMH87_004693</name>
</gene>
<comment type="caution">
    <text evidence="1">The sequence shown here is derived from an EMBL/GenBank/DDBJ whole genome shotgun (WGS) entry which is preliminary data.</text>
</comment>
<protein>
    <submittedName>
        <fullName evidence="1">Uncharacterized protein</fullName>
    </submittedName>
</protein>
<dbReference type="Proteomes" id="UP001144673">
    <property type="component" value="Chromosome 2"/>
</dbReference>
<dbReference type="PANTHER" id="PTHR38791">
    <property type="entry name" value="ZN(II)2CYS6 TRANSCRIPTION FACTOR (EUROFUNG)-RELATED-RELATED"/>
    <property type="match status" value="1"/>
</dbReference>
<accession>A0A9W8UHA0</accession>
<proteinExistence type="predicted"/>
<evidence type="ECO:0000313" key="2">
    <source>
        <dbReference type="Proteomes" id="UP001144673"/>
    </source>
</evidence>
<name>A0A9W8UHA0_AKAMU</name>
<sequence length="307" mass="34109">MVDQRRPSDTHLLGALQLISLRGKKNFSNKASQRILAGVHSEIVGKALRRQHPNSAMGLLNYLAERVANVQATVREFLDRPSLFDDAQANTLMVSLLEIDRGLMDWEFAIPDAWRPEQAGELSKANRTAFHTYGMTMDIYKSVWIANIYNCFRTLRILLQVLAHDIIRSYPWVIATALPCGPLAYSCIAQRLIDEVCASVPFLMGNRGPLVHPANVLFPAAEGSVPSMADRHTALQVGAWLLLAPLNTCFTCDLVDMRQKIWIASQIERITSFHNLPGSYYSCFPNWQINLDGTGISVVAAKASTGV</sequence>